<dbReference type="EnsemblPlants" id="OBART05G20650.1">
    <property type="protein sequence ID" value="OBART05G20650.1"/>
    <property type="gene ID" value="OBART05G20650"/>
</dbReference>
<dbReference type="PaxDb" id="65489-OBART05G20650.1"/>
<dbReference type="AlphaFoldDB" id="A0A0D3G934"/>
<dbReference type="eggNOG" id="KOG0594">
    <property type="taxonomic scope" value="Eukaryota"/>
</dbReference>
<sequence>MDARWCDLNADVLRLVHKRLPCLVDRRNMRRACKSWRAAVAAPAPPQQRLVPRADDGHCFAHDFSVPDYAREARYFGTYSGGWLFLDFGNSRGHGRHGLLNLRTKYCISIPGIVCLDLNPSIIRDMVMIAATLSSPPEDEHCIGAAISSYWPGMNGARMHAFWYMRRQVAVMPTASEGVFGPFLEDVIHHKEAFYFLTAQERLHAFAVPEFRVGRRGYLDIPPRKIPSFPHDGRDYDGRDVARYLVESRENLLMVVRYVSDPPQMPPRTSAFKVFEMVELAINNGEAQYAWNELQSLGGRMLFVARGCSKSYNVADYPGLGFSAGVYFLDDDRIYDEFTVLLDGTGRRYPCRDSGKWLLGAAEADNFLPEQAPGETLYKHASLISSRRKEEQHPLERPLPWILVPRGADGPSFSCPIAGCRGHRFGVPDDARAARYFGTYGGGWLFLAFGQIKRHALLSLRTEQRFYLPDIARWDFAGRPAFDTDIVMVAATLSSPPEDKGCVGAAIVFHRASLYSPRVHAFWRMGKQLAVATTCTNTIAGRLLEDVIHHKGAFYFLTAQEHLHVFEVEEFYEDGDGNLKIAPMVFRRFSRGGRDYGGAIAVRYLVESGENLLMVVRLVPHPPRLPPRTSAFKVFEMVEPPLETPINNDEAPYGWNELESLGGRMLFVARGCSRSYDANKYPGAEFNEGVYFLDDGRLYCEAAVFVDQAAAAAADEPRCPCWPCTDSGKWLAAAGEVPRVDKFLPEQGPSNHYSPPACY</sequence>
<evidence type="ECO:0000313" key="3">
    <source>
        <dbReference type="Proteomes" id="UP000026960"/>
    </source>
</evidence>
<dbReference type="PANTHER" id="PTHR33110">
    <property type="entry name" value="F-BOX/KELCH-REPEAT PROTEIN-RELATED"/>
    <property type="match status" value="1"/>
</dbReference>
<name>A0A0D3G934_9ORYZ</name>
<organism evidence="2">
    <name type="scientific">Oryza barthii</name>
    <dbReference type="NCBI Taxonomy" id="65489"/>
    <lineage>
        <taxon>Eukaryota</taxon>
        <taxon>Viridiplantae</taxon>
        <taxon>Streptophyta</taxon>
        <taxon>Embryophyta</taxon>
        <taxon>Tracheophyta</taxon>
        <taxon>Spermatophyta</taxon>
        <taxon>Magnoliopsida</taxon>
        <taxon>Liliopsida</taxon>
        <taxon>Poales</taxon>
        <taxon>Poaceae</taxon>
        <taxon>BOP clade</taxon>
        <taxon>Oryzoideae</taxon>
        <taxon>Oryzeae</taxon>
        <taxon>Oryzinae</taxon>
        <taxon>Oryza</taxon>
    </lineage>
</organism>
<feature type="domain" description="KIB1-4 beta-propeller" evidence="1">
    <location>
        <begin position="62"/>
        <end position="333"/>
    </location>
</feature>
<reference evidence="2" key="1">
    <citation type="journal article" date="2009" name="Rice">
        <title>De Novo Next Generation Sequencing of Plant Genomes.</title>
        <authorList>
            <person name="Rounsley S."/>
            <person name="Marri P.R."/>
            <person name="Yu Y."/>
            <person name="He R."/>
            <person name="Sisneros N."/>
            <person name="Goicoechea J.L."/>
            <person name="Lee S.J."/>
            <person name="Angelova A."/>
            <person name="Kudrna D."/>
            <person name="Luo M."/>
            <person name="Affourtit J."/>
            <person name="Desany B."/>
            <person name="Knight J."/>
            <person name="Niazi F."/>
            <person name="Egholm M."/>
            <person name="Wing R.A."/>
        </authorList>
    </citation>
    <scope>NUCLEOTIDE SEQUENCE [LARGE SCALE GENOMIC DNA]</scope>
    <source>
        <strain evidence="2">cv. IRGC 105608</strain>
    </source>
</reference>
<keyword evidence="3" id="KW-1185">Reference proteome</keyword>
<feature type="domain" description="KIB1-4 beta-propeller" evidence="1">
    <location>
        <begin position="423"/>
        <end position="695"/>
    </location>
</feature>
<reference evidence="2" key="2">
    <citation type="submission" date="2015-03" db="UniProtKB">
        <authorList>
            <consortium name="EnsemblPlants"/>
        </authorList>
    </citation>
    <scope>IDENTIFICATION</scope>
</reference>
<protein>
    <recommendedName>
        <fullName evidence="1">KIB1-4 beta-propeller domain-containing protein</fullName>
    </recommendedName>
</protein>
<dbReference type="PANTHER" id="PTHR33110:SF125">
    <property type="entry name" value="OS05G0570350 PROTEIN"/>
    <property type="match status" value="1"/>
</dbReference>
<dbReference type="Pfam" id="PF03478">
    <property type="entry name" value="Beta-prop_KIB1-4"/>
    <property type="match status" value="2"/>
</dbReference>
<accession>A0A0D3G934</accession>
<dbReference type="Proteomes" id="UP000026960">
    <property type="component" value="Chromosome 5"/>
</dbReference>
<dbReference type="InterPro" id="IPR005174">
    <property type="entry name" value="KIB1-4_b-propeller"/>
</dbReference>
<dbReference type="HOGENOM" id="CLU_019286_5_1_1"/>
<evidence type="ECO:0000313" key="2">
    <source>
        <dbReference type="EnsemblPlants" id="OBART05G20650.1"/>
    </source>
</evidence>
<proteinExistence type="predicted"/>
<dbReference type="Gramene" id="OBART05G20650.1">
    <property type="protein sequence ID" value="OBART05G20650.1"/>
    <property type="gene ID" value="OBART05G20650"/>
</dbReference>
<dbReference type="STRING" id="65489.A0A0D3G934"/>
<evidence type="ECO:0000259" key="1">
    <source>
        <dbReference type="Pfam" id="PF03478"/>
    </source>
</evidence>